<dbReference type="InterPro" id="IPR000312">
    <property type="entry name" value="Glycosyl_Trfase_fam3"/>
</dbReference>
<gene>
    <name evidence="5" type="primary">trpD</name>
    <name evidence="5" type="ORF">DRZ78_00805</name>
</gene>
<dbReference type="Gene3D" id="1.20.970.10">
    <property type="entry name" value="Transferase, Pyrimidine Nucleoside Phosphorylase, Chain C"/>
    <property type="match status" value="1"/>
</dbReference>
<accession>A0A662D5G7</accession>
<organism evidence="5 6">
    <name type="scientific">Aerophobetes bacterium</name>
    <dbReference type="NCBI Taxonomy" id="2030807"/>
    <lineage>
        <taxon>Bacteria</taxon>
        <taxon>Candidatus Aerophobota</taxon>
    </lineage>
</organism>
<dbReference type="AlphaFoldDB" id="A0A662D5G7"/>
<proteinExistence type="predicted"/>
<evidence type="ECO:0000256" key="1">
    <source>
        <dbReference type="ARBA" id="ARBA00022676"/>
    </source>
</evidence>
<dbReference type="InterPro" id="IPR035902">
    <property type="entry name" value="Nuc_phospho_transferase"/>
</dbReference>
<dbReference type="Pfam" id="PF00591">
    <property type="entry name" value="Glycos_transf_3"/>
    <property type="match status" value="1"/>
</dbReference>
<evidence type="ECO:0000259" key="3">
    <source>
        <dbReference type="Pfam" id="PF00591"/>
    </source>
</evidence>
<dbReference type="GO" id="GO:0005829">
    <property type="term" value="C:cytosol"/>
    <property type="evidence" value="ECO:0007669"/>
    <property type="project" value="TreeGrafter"/>
</dbReference>
<dbReference type="PANTHER" id="PTHR43285:SF2">
    <property type="entry name" value="ANTHRANILATE PHOSPHORIBOSYLTRANSFERASE"/>
    <property type="match status" value="1"/>
</dbReference>
<evidence type="ECO:0000256" key="2">
    <source>
        <dbReference type="ARBA" id="ARBA00022679"/>
    </source>
</evidence>
<keyword evidence="2 5" id="KW-0808">Transferase</keyword>
<keyword evidence="1 5" id="KW-0328">Glycosyltransferase</keyword>
<dbReference type="InterPro" id="IPR017459">
    <property type="entry name" value="Glycosyl_Trfase_fam3_N_dom"/>
</dbReference>
<evidence type="ECO:0000313" key="5">
    <source>
        <dbReference type="EMBL" id="RLE08570.1"/>
    </source>
</evidence>
<sequence>MIREILGRLAEGEDLTEGEIRKVMGEIMEGRATSAQIASFLTALRMKGETVEEITGCAKEMLKKALSFDPRTGILVDTCGTGGDKSNTFNISTTVAFVVAGA</sequence>
<evidence type="ECO:0000259" key="4">
    <source>
        <dbReference type="Pfam" id="PF02885"/>
    </source>
</evidence>
<name>A0A662D5G7_UNCAE</name>
<feature type="domain" description="Glycosyl transferase family 3" evidence="3">
    <location>
        <begin position="74"/>
        <end position="102"/>
    </location>
</feature>
<protein>
    <submittedName>
        <fullName evidence="5">Anthranilate phosphoribosyltransferase</fullName>
        <ecNumber evidence="5">2.4.2.18</ecNumber>
    </submittedName>
</protein>
<dbReference type="SUPFAM" id="SSF52418">
    <property type="entry name" value="Nucleoside phosphorylase/phosphoribosyltransferase catalytic domain"/>
    <property type="match status" value="1"/>
</dbReference>
<dbReference type="EC" id="2.4.2.18" evidence="5"/>
<dbReference type="GO" id="GO:0004048">
    <property type="term" value="F:anthranilate phosphoribosyltransferase activity"/>
    <property type="evidence" value="ECO:0007669"/>
    <property type="project" value="UniProtKB-EC"/>
</dbReference>
<reference evidence="5 6" key="1">
    <citation type="submission" date="2018-06" db="EMBL/GenBank/DDBJ databases">
        <title>Extensive metabolic versatility and redundancy in microbially diverse, dynamic hydrothermal sediments.</title>
        <authorList>
            <person name="Dombrowski N."/>
            <person name="Teske A."/>
            <person name="Baker B.J."/>
        </authorList>
    </citation>
    <scope>NUCLEOTIDE SEQUENCE [LARGE SCALE GENOMIC DNA]</scope>
    <source>
        <strain evidence="5">B7_G13</strain>
    </source>
</reference>
<dbReference type="PANTHER" id="PTHR43285">
    <property type="entry name" value="ANTHRANILATE PHOSPHORIBOSYLTRANSFERASE"/>
    <property type="match status" value="1"/>
</dbReference>
<dbReference type="InterPro" id="IPR005940">
    <property type="entry name" value="Anthranilate_Pribosyl_Tfrase"/>
</dbReference>
<dbReference type="Gene3D" id="3.40.1030.10">
    <property type="entry name" value="Nucleoside phosphorylase/phosphoribosyltransferase catalytic domain"/>
    <property type="match status" value="1"/>
</dbReference>
<dbReference type="Proteomes" id="UP000277457">
    <property type="component" value="Unassembled WGS sequence"/>
</dbReference>
<dbReference type="Pfam" id="PF02885">
    <property type="entry name" value="Glycos_trans_3N"/>
    <property type="match status" value="1"/>
</dbReference>
<dbReference type="EMBL" id="QMPY01000017">
    <property type="protein sequence ID" value="RLE08570.1"/>
    <property type="molecule type" value="Genomic_DNA"/>
</dbReference>
<dbReference type="SUPFAM" id="SSF47648">
    <property type="entry name" value="Nucleoside phosphorylase/phosphoribosyltransferase N-terminal domain"/>
    <property type="match status" value="1"/>
</dbReference>
<comment type="caution">
    <text evidence="5">The sequence shown here is derived from an EMBL/GenBank/DDBJ whole genome shotgun (WGS) entry which is preliminary data.</text>
</comment>
<dbReference type="InterPro" id="IPR036320">
    <property type="entry name" value="Glycosyl_Trfase_fam3_N_dom_sf"/>
</dbReference>
<evidence type="ECO:0000313" key="6">
    <source>
        <dbReference type="Proteomes" id="UP000277457"/>
    </source>
</evidence>
<feature type="domain" description="Glycosyl transferase family 3 N-terminal" evidence="4">
    <location>
        <begin position="3"/>
        <end position="65"/>
    </location>
</feature>
<dbReference type="GO" id="GO:0000162">
    <property type="term" value="P:L-tryptophan biosynthetic process"/>
    <property type="evidence" value="ECO:0007669"/>
    <property type="project" value="InterPro"/>
</dbReference>
<feature type="non-terminal residue" evidence="5">
    <location>
        <position position="102"/>
    </location>
</feature>